<dbReference type="Pfam" id="PF17676">
    <property type="entry name" value="Peptidase_S66C"/>
    <property type="match status" value="2"/>
</dbReference>
<dbReference type="InterPro" id="IPR027461">
    <property type="entry name" value="Carboxypeptidase_A_C_sf"/>
</dbReference>
<dbReference type="Gene3D" id="3.50.30.60">
    <property type="entry name" value="LD-carboxypeptidase A C-terminal domain-like"/>
    <property type="match status" value="1"/>
</dbReference>
<feature type="domain" description="Rhodanese" evidence="3">
    <location>
        <begin position="38"/>
        <end position="71"/>
    </location>
</feature>
<dbReference type="InterPro" id="IPR027478">
    <property type="entry name" value="LdcA_N"/>
</dbReference>
<reference evidence="4 5" key="1">
    <citation type="submission" date="2019-03" db="EMBL/GenBank/DDBJ databases">
        <title>Sequencing the genomes of 1000 actinobacteria strains.</title>
        <authorList>
            <person name="Klenk H.-P."/>
        </authorList>
    </citation>
    <scope>NUCLEOTIDE SEQUENCE [LARGE SCALE GENOMIC DNA]</scope>
    <source>
        <strain evidence="4 5">DSM 43805</strain>
    </source>
</reference>
<keyword evidence="4" id="KW-0645">Protease</keyword>
<evidence type="ECO:0000256" key="1">
    <source>
        <dbReference type="ARBA" id="ARBA00010233"/>
    </source>
</evidence>
<comment type="similarity">
    <text evidence="1">Belongs to the peptidase S66 family.</text>
</comment>
<dbReference type="PROSITE" id="PS50206">
    <property type="entry name" value="RHODANESE_3"/>
    <property type="match status" value="1"/>
</dbReference>
<dbReference type="InterPro" id="IPR029062">
    <property type="entry name" value="Class_I_gatase-like"/>
</dbReference>
<organism evidence="4 5">
    <name type="scientific">Paractinoplanes brasiliensis</name>
    <dbReference type="NCBI Taxonomy" id="52695"/>
    <lineage>
        <taxon>Bacteria</taxon>
        <taxon>Bacillati</taxon>
        <taxon>Actinomycetota</taxon>
        <taxon>Actinomycetes</taxon>
        <taxon>Micromonosporales</taxon>
        <taxon>Micromonosporaceae</taxon>
        <taxon>Paractinoplanes</taxon>
    </lineage>
</organism>
<dbReference type="AlphaFoldDB" id="A0A4R6JBC1"/>
<dbReference type="SUPFAM" id="SSF52317">
    <property type="entry name" value="Class I glutamine amidotransferase-like"/>
    <property type="match status" value="1"/>
</dbReference>
<dbReference type="Gene3D" id="3.40.50.10740">
    <property type="entry name" value="Class I glutamine amidotransferase-like"/>
    <property type="match status" value="1"/>
</dbReference>
<keyword evidence="2" id="KW-0378">Hydrolase</keyword>
<dbReference type="InterPro" id="IPR040449">
    <property type="entry name" value="Peptidase_S66_N"/>
</dbReference>
<dbReference type="InterPro" id="IPR040921">
    <property type="entry name" value="Peptidase_S66C"/>
</dbReference>
<dbReference type="PANTHER" id="PTHR30237">
    <property type="entry name" value="MURAMOYLTETRAPEPTIDE CARBOXYPEPTIDASE"/>
    <property type="match status" value="1"/>
</dbReference>
<dbReference type="InterPro" id="IPR003507">
    <property type="entry name" value="S66_fam"/>
</dbReference>
<dbReference type="SUPFAM" id="SSF141986">
    <property type="entry name" value="LD-carboxypeptidase A C-terminal domain-like"/>
    <property type="match status" value="2"/>
</dbReference>
<evidence type="ECO:0000256" key="2">
    <source>
        <dbReference type="ARBA" id="ARBA00022801"/>
    </source>
</evidence>
<accession>A0A4R6JBC1</accession>
<evidence type="ECO:0000313" key="5">
    <source>
        <dbReference type="Proteomes" id="UP000294901"/>
    </source>
</evidence>
<dbReference type="EMBL" id="SNWR01000002">
    <property type="protein sequence ID" value="TDO32221.1"/>
    <property type="molecule type" value="Genomic_DNA"/>
</dbReference>
<keyword evidence="5" id="KW-1185">Reference proteome</keyword>
<evidence type="ECO:0000313" key="4">
    <source>
        <dbReference type="EMBL" id="TDO32221.1"/>
    </source>
</evidence>
<dbReference type="OrthoDB" id="9807329at2"/>
<protein>
    <submittedName>
        <fullName evidence="4">Muramoyltetrapeptide carboxypeptidase</fullName>
    </submittedName>
</protein>
<dbReference type="InterPro" id="IPR001763">
    <property type="entry name" value="Rhodanese-like_dom"/>
</dbReference>
<dbReference type="PIRSF" id="PIRSF028757">
    <property type="entry name" value="LD-carboxypeptidase"/>
    <property type="match status" value="1"/>
</dbReference>
<dbReference type="GO" id="GO:0006508">
    <property type="term" value="P:proteolysis"/>
    <property type="evidence" value="ECO:0007669"/>
    <property type="project" value="UniProtKB-KW"/>
</dbReference>
<evidence type="ECO:0000259" key="3">
    <source>
        <dbReference type="PROSITE" id="PS50206"/>
    </source>
</evidence>
<comment type="caution">
    <text evidence="4">The sequence shown here is derived from an EMBL/GenBank/DDBJ whole genome shotgun (WGS) entry which is preliminary data.</text>
</comment>
<dbReference type="RefSeq" id="WP_133878218.1">
    <property type="nucleotide sequence ID" value="NZ_BOMD01000044.1"/>
</dbReference>
<dbReference type="Proteomes" id="UP000294901">
    <property type="component" value="Unassembled WGS sequence"/>
</dbReference>
<dbReference type="GO" id="GO:0008236">
    <property type="term" value="F:serine-type peptidase activity"/>
    <property type="evidence" value="ECO:0007669"/>
    <property type="project" value="UniProtKB-KW"/>
</dbReference>
<keyword evidence="4" id="KW-0121">Carboxypeptidase</keyword>
<dbReference type="Pfam" id="PF02016">
    <property type="entry name" value="Peptidase_S66"/>
    <property type="match status" value="1"/>
</dbReference>
<proteinExistence type="inferred from homology"/>
<sequence>MSASAVLRPRALRAGDLVVVAALSGPLEAAYESDLGLAVGVLEGMGFRVRLAPLLEGGRRHWWSAGRPVEIAEEFNSLLRDPEVRAVVAHDGGQTALGYLDLIDFDAVVADPKPILGYSDISLLHLVLHGRTGLAGFHADLATPGLGGYWQRASVTRRAELEHLYLTLLTSTEPVGALPGGSSWECWRPGRAEGRLIGGVINRIVLNQAMPYAIPPGRFDGAVLFWEEMGGQAAYVWSYLQVLRHSGILDRIAGMVVGVPHQIAGLGPSASPASREIGGGETGASAAASGIGGCGSGVSAASRAISGGERGASVGSCGIGGGDGGHPSLREIVLDVVGDRDIPILGNVDIGHAGPNLPLPVGVRAALNAGERTLSLLEPAVRAG</sequence>
<gene>
    <name evidence="4" type="ORF">C8E87_7673</name>
</gene>
<name>A0A4R6JBC1_9ACTN</name>
<dbReference type="GO" id="GO:0004180">
    <property type="term" value="F:carboxypeptidase activity"/>
    <property type="evidence" value="ECO:0007669"/>
    <property type="project" value="UniProtKB-KW"/>
</dbReference>